<dbReference type="AlphaFoldDB" id="A0A512H3H7"/>
<dbReference type="PANTHER" id="PTHR34980:SF2">
    <property type="entry name" value="INNER MEMBRANE PROTEIN YHAH-RELATED"/>
    <property type="match status" value="1"/>
</dbReference>
<sequence length="115" mass="12519">MTFEQALRSCFSQYAHDQGRAGRSEYWWWVLFTIGVALVAGILDEGLGGGVFGLLSALALFLPGLAVTIRRLHDIDTSGWWVLIGLIPLVGTVVLLLWTVRPGTPGPNRYGPPVV</sequence>
<feature type="transmembrane region" description="Helical" evidence="1">
    <location>
        <begin position="26"/>
        <end position="43"/>
    </location>
</feature>
<gene>
    <name evidence="2" type="ORF">ROR02_01470</name>
</gene>
<keyword evidence="1" id="KW-0812">Transmembrane</keyword>
<evidence type="ECO:0000313" key="3">
    <source>
        <dbReference type="Proteomes" id="UP000321567"/>
    </source>
</evidence>
<evidence type="ECO:0008006" key="4">
    <source>
        <dbReference type="Google" id="ProtNLM"/>
    </source>
</evidence>
<keyword evidence="1" id="KW-0472">Membrane</keyword>
<keyword evidence="3" id="KW-1185">Reference proteome</keyword>
<proteinExistence type="predicted"/>
<organism evidence="2 3">
    <name type="scientific">Pararhodospirillum oryzae</name>
    <dbReference type="NCBI Taxonomy" id="478448"/>
    <lineage>
        <taxon>Bacteria</taxon>
        <taxon>Pseudomonadati</taxon>
        <taxon>Pseudomonadota</taxon>
        <taxon>Alphaproteobacteria</taxon>
        <taxon>Rhodospirillales</taxon>
        <taxon>Rhodospirillaceae</taxon>
        <taxon>Pararhodospirillum</taxon>
    </lineage>
</organism>
<dbReference type="OrthoDB" id="9812349at2"/>
<dbReference type="Pfam" id="PF05656">
    <property type="entry name" value="DUF805"/>
    <property type="match status" value="1"/>
</dbReference>
<reference evidence="2 3" key="1">
    <citation type="submission" date="2019-07" db="EMBL/GenBank/DDBJ databases">
        <title>Whole genome shotgun sequence of Rhodospirillum oryzae NBRC 107573.</title>
        <authorList>
            <person name="Hosoyama A."/>
            <person name="Uohara A."/>
            <person name="Ohji S."/>
            <person name="Ichikawa N."/>
        </authorList>
    </citation>
    <scope>NUCLEOTIDE SEQUENCE [LARGE SCALE GENOMIC DNA]</scope>
    <source>
        <strain evidence="2 3">NBRC 107573</strain>
    </source>
</reference>
<evidence type="ECO:0000313" key="2">
    <source>
        <dbReference type="EMBL" id="GEO80016.1"/>
    </source>
</evidence>
<dbReference type="RefSeq" id="WP_147162086.1">
    <property type="nucleotide sequence ID" value="NZ_BJZO01000002.1"/>
</dbReference>
<dbReference type="Proteomes" id="UP000321567">
    <property type="component" value="Unassembled WGS sequence"/>
</dbReference>
<comment type="caution">
    <text evidence="2">The sequence shown here is derived from an EMBL/GenBank/DDBJ whole genome shotgun (WGS) entry which is preliminary data.</text>
</comment>
<dbReference type="GO" id="GO:0005886">
    <property type="term" value="C:plasma membrane"/>
    <property type="evidence" value="ECO:0007669"/>
    <property type="project" value="TreeGrafter"/>
</dbReference>
<protein>
    <recommendedName>
        <fullName evidence="4">DUF805 domain-containing protein</fullName>
    </recommendedName>
</protein>
<evidence type="ECO:0000256" key="1">
    <source>
        <dbReference type="SAM" id="Phobius"/>
    </source>
</evidence>
<name>A0A512H3H7_9PROT</name>
<dbReference type="EMBL" id="BJZO01000002">
    <property type="protein sequence ID" value="GEO80016.1"/>
    <property type="molecule type" value="Genomic_DNA"/>
</dbReference>
<feature type="transmembrane region" description="Helical" evidence="1">
    <location>
        <begin position="49"/>
        <end position="68"/>
    </location>
</feature>
<accession>A0A512H3H7</accession>
<dbReference type="PANTHER" id="PTHR34980">
    <property type="entry name" value="INNER MEMBRANE PROTEIN-RELATED-RELATED"/>
    <property type="match status" value="1"/>
</dbReference>
<keyword evidence="1" id="KW-1133">Transmembrane helix</keyword>
<feature type="transmembrane region" description="Helical" evidence="1">
    <location>
        <begin position="80"/>
        <end position="100"/>
    </location>
</feature>
<dbReference type="InterPro" id="IPR008523">
    <property type="entry name" value="DUF805"/>
</dbReference>